<evidence type="ECO:0000313" key="3">
    <source>
        <dbReference type="Proteomes" id="UP001162162"/>
    </source>
</evidence>
<keyword evidence="3" id="KW-1185">Reference proteome</keyword>
<dbReference type="Pfam" id="PF10545">
    <property type="entry name" value="MADF_DNA_bdg"/>
    <property type="match status" value="1"/>
</dbReference>
<sequence length="324" mass="36477">MQLQKNPNLRNKVCEIFNVPNQLQENVIQCGEEFVRSLYPDGPKFGDINNLRHHLYNKAMARQSPSALLDLSSLPPTKAACAQHSLRVYLQVQEWLGNRIPSTEWGWKLVEGQLLPVKTTLPPAPESVLSLFWDVVLYAAYGLTLTSPGPASASETCTSAKTQRAGKIARDTDVVMSDLRTMSRDFLREFIELYREHPCLWRTKSKEYLDKKNEAYNVLLDTLKTVQPNANAVIAKINTLRGGFRREFKKIQNSKRSGAGSEDVYVSSLWYYELLLFVKDQGIPRNSISNIGAAPSTGVELKAITDVIYLFLADKPVRINTNNG</sequence>
<feature type="domain" description="MADF" evidence="1">
    <location>
        <begin position="189"/>
        <end position="283"/>
    </location>
</feature>
<evidence type="ECO:0000313" key="2">
    <source>
        <dbReference type="EMBL" id="KAJ8963115.1"/>
    </source>
</evidence>
<reference evidence="2" key="1">
    <citation type="journal article" date="2023" name="Insect Mol. Biol.">
        <title>Genome sequencing provides insights into the evolution of gene families encoding plant cell wall-degrading enzymes in longhorned beetles.</title>
        <authorList>
            <person name="Shin N.R."/>
            <person name="Okamura Y."/>
            <person name="Kirsch R."/>
            <person name="Pauchet Y."/>
        </authorList>
    </citation>
    <scope>NUCLEOTIDE SEQUENCE</scope>
    <source>
        <strain evidence="2">AMC_N1</strain>
    </source>
</reference>
<dbReference type="AlphaFoldDB" id="A0AAV8ZGQ9"/>
<dbReference type="SMART" id="SM00595">
    <property type="entry name" value="MADF"/>
    <property type="match status" value="1"/>
</dbReference>
<organism evidence="2 3">
    <name type="scientific">Aromia moschata</name>
    <dbReference type="NCBI Taxonomy" id="1265417"/>
    <lineage>
        <taxon>Eukaryota</taxon>
        <taxon>Metazoa</taxon>
        <taxon>Ecdysozoa</taxon>
        <taxon>Arthropoda</taxon>
        <taxon>Hexapoda</taxon>
        <taxon>Insecta</taxon>
        <taxon>Pterygota</taxon>
        <taxon>Neoptera</taxon>
        <taxon>Endopterygota</taxon>
        <taxon>Coleoptera</taxon>
        <taxon>Polyphaga</taxon>
        <taxon>Cucujiformia</taxon>
        <taxon>Chrysomeloidea</taxon>
        <taxon>Cerambycidae</taxon>
        <taxon>Cerambycinae</taxon>
        <taxon>Callichromatini</taxon>
        <taxon>Aromia</taxon>
    </lineage>
</organism>
<dbReference type="PANTHER" id="PTHR21505:SF8">
    <property type="entry name" value="DPT-YFP REPRESSOR BY OVEREXPRESSION, ISOFORM D-RELATED"/>
    <property type="match status" value="1"/>
</dbReference>
<gene>
    <name evidence="2" type="ORF">NQ318_018580</name>
</gene>
<name>A0AAV8ZGQ9_9CUCU</name>
<evidence type="ECO:0000259" key="1">
    <source>
        <dbReference type="PROSITE" id="PS51029"/>
    </source>
</evidence>
<proteinExistence type="predicted"/>
<accession>A0AAV8ZGQ9</accession>
<protein>
    <recommendedName>
        <fullName evidence="1">MADF domain-containing protein</fullName>
    </recommendedName>
</protein>
<dbReference type="Proteomes" id="UP001162162">
    <property type="component" value="Unassembled WGS sequence"/>
</dbReference>
<comment type="caution">
    <text evidence="2">The sequence shown here is derived from an EMBL/GenBank/DDBJ whole genome shotgun (WGS) entry which is preliminary data.</text>
</comment>
<dbReference type="EMBL" id="JAPWTK010000001">
    <property type="protein sequence ID" value="KAJ8963115.1"/>
    <property type="molecule type" value="Genomic_DNA"/>
</dbReference>
<dbReference type="InterPro" id="IPR006578">
    <property type="entry name" value="MADF-dom"/>
</dbReference>
<dbReference type="PANTHER" id="PTHR21505">
    <property type="entry name" value="MADF DOMAIN-CONTAINING PROTEIN-RELATED"/>
    <property type="match status" value="1"/>
</dbReference>
<dbReference type="PROSITE" id="PS51029">
    <property type="entry name" value="MADF"/>
    <property type="match status" value="1"/>
</dbReference>